<feature type="modified residue" description="Glycine radical" evidence="3">
    <location>
        <position position="776"/>
    </location>
</feature>
<dbReference type="Pfam" id="PF01228">
    <property type="entry name" value="Gly_radical"/>
    <property type="match status" value="1"/>
</dbReference>
<dbReference type="PROSITE" id="PS51149">
    <property type="entry name" value="GLY_RADICAL_2"/>
    <property type="match status" value="1"/>
</dbReference>
<organism evidence="6 7">
    <name type="scientific">Enterocloster bolteae 90B8</name>
    <dbReference type="NCBI Taxonomy" id="997897"/>
    <lineage>
        <taxon>Bacteria</taxon>
        <taxon>Bacillati</taxon>
        <taxon>Bacillota</taxon>
        <taxon>Clostridia</taxon>
        <taxon>Lachnospirales</taxon>
        <taxon>Lachnospiraceae</taxon>
        <taxon>Enterocloster</taxon>
    </lineage>
</organism>
<dbReference type="PROSITE" id="PS00850">
    <property type="entry name" value="GLY_RADICAL_1"/>
    <property type="match status" value="1"/>
</dbReference>
<name>R0B9W5_9FIRM</name>
<dbReference type="GO" id="GO:0016829">
    <property type="term" value="F:lyase activity"/>
    <property type="evidence" value="ECO:0007669"/>
    <property type="project" value="UniProtKB-KW"/>
</dbReference>
<dbReference type="InterPro" id="IPR001150">
    <property type="entry name" value="Gly_radical"/>
</dbReference>
<evidence type="ECO:0000256" key="1">
    <source>
        <dbReference type="ARBA" id="ARBA00022818"/>
    </source>
</evidence>
<dbReference type="InterPro" id="IPR010098">
    <property type="entry name" value="PFL2/GDeHydtase_fam"/>
</dbReference>
<keyword evidence="2" id="KW-0456">Lyase</keyword>
<gene>
    <name evidence="6" type="ORF">HMPREF1097_01185</name>
</gene>
<feature type="domain" description="PFL" evidence="5">
    <location>
        <begin position="14"/>
        <end position="672"/>
    </location>
</feature>
<evidence type="ECO:0000256" key="3">
    <source>
        <dbReference type="PROSITE-ProRule" id="PRU00493"/>
    </source>
</evidence>
<dbReference type="InterPro" id="IPR051215">
    <property type="entry name" value="GRE"/>
</dbReference>
<dbReference type="PANTHER" id="PTHR43641:SF2">
    <property type="entry name" value="DEHYDRATASE YBIW-RELATED"/>
    <property type="match status" value="1"/>
</dbReference>
<keyword evidence="1 3" id="KW-0556">Organic radical</keyword>
<reference evidence="6 7" key="1">
    <citation type="submission" date="2013-01" db="EMBL/GenBank/DDBJ databases">
        <title>The Genome Sequence of Clostridium bolteae 90B8.</title>
        <authorList>
            <consortium name="The Broad Institute Genome Sequencing Platform"/>
            <person name="Earl A."/>
            <person name="Ward D."/>
            <person name="Feldgarden M."/>
            <person name="Gevers D."/>
            <person name="Courvalin P."/>
            <person name="Lambert T."/>
            <person name="Walker B."/>
            <person name="Young S.K."/>
            <person name="Zeng Q."/>
            <person name="Gargeya S."/>
            <person name="Fitzgerald M."/>
            <person name="Haas B."/>
            <person name="Abouelleil A."/>
            <person name="Alvarado L."/>
            <person name="Arachchi H.M."/>
            <person name="Berlin A.M."/>
            <person name="Chapman S.B."/>
            <person name="Dewar J."/>
            <person name="Goldberg J."/>
            <person name="Griggs A."/>
            <person name="Gujja S."/>
            <person name="Hansen M."/>
            <person name="Howarth C."/>
            <person name="Imamovic A."/>
            <person name="Larimer J."/>
            <person name="McCowan C."/>
            <person name="Murphy C."/>
            <person name="Neiman D."/>
            <person name="Pearson M."/>
            <person name="Priest M."/>
            <person name="Roberts A."/>
            <person name="Saif S."/>
            <person name="Shea T."/>
            <person name="Sisk P."/>
            <person name="Sykes S."/>
            <person name="Wortman J."/>
            <person name="Nusbaum C."/>
            <person name="Birren B."/>
        </authorList>
    </citation>
    <scope>NUCLEOTIDE SEQUENCE [LARGE SCALE GENOMIC DNA]</scope>
    <source>
        <strain evidence="6 7">90B8</strain>
    </source>
</reference>
<dbReference type="RefSeq" id="WP_002571456.1">
    <property type="nucleotide sequence ID" value="NZ_KB851149.1"/>
</dbReference>
<dbReference type="PANTHER" id="PTHR43641">
    <property type="entry name" value="FORMATE ACETYLTRANSFERASE 3-RELATED"/>
    <property type="match status" value="1"/>
</dbReference>
<proteinExistence type="predicted"/>
<evidence type="ECO:0000313" key="6">
    <source>
        <dbReference type="EMBL" id="ENZ41809.1"/>
    </source>
</evidence>
<dbReference type="Pfam" id="PF02901">
    <property type="entry name" value="PFL-like"/>
    <property type="match status" value="1"/>
</dbReference>
<evidence type="ECO:0000259" key="4">
    <source>
        <dbReference type="PROSITE" id="PS51149"/>
    </source>
</evidence>
<dbReference type="EMBL" id="AGYG01000009">
    <property type="protein sequence ID" value="ENZ41809.1"/>
    <property type="molecule type" value="Genomic_DNA"/>
</dbReference>
<dbReference type="HOGENOM" id="CLU_009096_0_1_9"/>
<accession>R0B9W5</accession>
<dbReference type="SUPFAM" id="SSF51998">
    <property type="entry name" value="PFL-like glycyl radical enzymes"/>
    <property type="match status" value="1"/>
</dbReference>
<dbReference type="InterPro" id="IPR004184">
    <property type="entry name" value="PFL_dom"/>
</dbReference>
<evidence type="ECO:0000259" key="5">
    <source>
        <dbReference type="PROSITE" id="PS51554"/>
    </source>
</evidence>
<protein>
    <submittedName>
        <fullName evidence="6">PFL2/glycerol dehydratase family glycyl radical enzyme</fullName>
    </submittedName>
</protein>
<dbReference type="NCBIfam" id="TIGR01774">
    <property type="entry name" value="PFL2-3"/>
    <property type="match status" value="1"/>
</dbReference>
<dbReference type="Proteomes" id="UP000013041">
    <property type="component" value="Unassembled WGS sequence"/>
</dbReference>
<dbReference type="PROSITE" id="PS51554">
    <property type="entry name" value="PFL"/>
    <property type="match status" value="1"/>
</dbReference>
<dbReference type="GO" id="GO:0005829">
    <property type="term" value="C:cytosol"/>
    <property type="evidence" value="ECO:0007669"/>
    <property type="project" value="TreeGrafter"/>
</dbReference>
<dbReference type="PATRIC" id="fig|997897.5.peg.1263"/>
<evidence type="ECO:0000313" key="7">
    <source>
        <dbReference type="Proteomes" id="UP000013041"/>
    </source>
</evidence>
<dbReference type="Gene3D" id="3.20.70.20">
    <property type="match status" value="1"/>
</dbReference>
<dbReference type="InterPro" id="IPR019777">
    <property type="entry name" value="Form_AcTrfase_GR_CS"/>
</dbReference>
<dbReference type="AlphaFoldDB" id="R0B9W5"/>
<sequence>MDKKLFREGISRKERTLFLNTRMRNVKPGVCVERARLITESYQMTEGEPYITRRAKGLKYLLEHMTIFIDDEELIVGNHASKPRYAPIFPEFGLFDRKELDLMPVRKVDTLQITEEDKNYLLNDIFPYWETINTGNRSRYFFDEKVLDVLNSPYRVFNPLSRTRSGHGHYLPDIRRVLEKGFCHIEAVTRDYLDHLDYCDVDYAEKMQFYQAVLIVIDGIKSFQLRYAELADRMADQETDERRKQELRLIASNCRQVPYNPPRNYYEAVQCFWFVILIDYCGQNGSSVSGGRIDQLLGHFYETDVANKVLTREEAGEILDALWVKHSDIIKAGTFSSVKNNGGFSTANNIVLGGLDREGKDAVTDFSYLCLEAEEAVFNSEPNTSIRISEKNPDRFLERVIEILVKNEGGKMPFFNDELIMDGLMKDGLTREEALDYAIVGCVEPTGSGNTMGSTNAGFFNIAKCFELALFDGVCQMSGVQMGLRTGKAEDFKTIGDVIEAFRRQLEYFVSMLVNSLNCTEKLIGEYGPHIFCSMLLDGCLENGRDCTRGGAKYNYIGVQGVGTADVGDSLMAIKQMVFDEKAITMQELLENLKKNFEGNEPLRQRLINHVPKYGNDIDEVDHMVAMVGDMYCDTVKKNRTIRGGHFRPGLFCLSSNTPLGKQVCALPSGRLAETPLGDGGISPKHSMDKCGPTAAAKSVAKLHHQNAINGVNYNLKFMPTILRTHDERKKLVDFIRTYFSLGGMHVQFNILTREKLLDAQMNPEKHRNLVVRVAGYSAFFVELDKDIQDEIISRTMYGEG</sequence>
<comment type="caution">
    <text evidence="6">The sequence shown here is derived from an EMBL/GenBank/DDBJ whole genome shotgun (WGS) entry which is preliminary data.</text>
</comment>
<feature type="domain" description="Glycine radical" evidence="4">
    <location>
        <begin position="680"/>
        <end position="801"/>
    </location>
</feature>
<evidence type="ECO:0000256" key="2">
    <source>
        <dbReference type="ARBA" id="ARBA00023239"/>
    </source>
</evidence>